<keyword evidence="2" id="KW-1185">Reference proteome</keyword>
<keyword evidence="1" id="KW-0689">Ribosomal protein</keyword>
<feature type="non-terminal residue" evidence="1">
    <location>
        <position position="1"/>
    </location>
</feature>
<evidence type="ECO:0000313" key="1">
    <source>
        <dbReference type="EMBL" id="RXJ84038.1"/>
    </source>
</evidence>
<dbReference type="PROSITE" id="PS00525">
    <property type="entry name" value="RIBOSOMAL_L6_1"/>
    <property type="match status" value="1"/>
</dbReference>
<dbReference type="SUPFAM" id="SSF56053">
    <property type="entry name" value="Ribosomal protein L6"/>
    <property type="match status" value="1"/>
</dbReference>
<dbReference type="EMBL" id="PDKD01000234">
    <property type="protein sequence ID" value="RXJ84038.1"/>
    <property type="molecule type" value="Genomic_DNA"/>
</dbReference>
<keyword evidence="1" id="KW-0687">Ribonucleoprotein</keyword>
<accession>A0ABY0ETH5</accession>
<dbReference type="InterPro" id="IPR002358">
    <property type="entry name" value="Ribosomal_uL6_CS"/>
</dbReference>
<dbReference type="InterPro" id="IPR036789">
    <property type="entry name" value="Ribosomal_uL6-like_a/b-dom_sf"/>
</dbReference>
<sequence length="27" mass="3086">RKPEPYKGKGVKYTDEHIVRKAGKTAK</sequence>
<dbReference type="GO" id="GO:0005840">
    <property type="term" value="C:ribosome"/>
    <property type="evidence" value="ECO:0007669"/>
    <property type="project" value="UniProtKB-KW"/>
</dbReference>
<organism evidence="1 2">
    <name type="scientific">Aliarcobacter trophiarum LMG 25534</name>
    <dbReference type="NCBI Taxonomy" id="1032241"/>
    <lineage>
        <taxon>Bacteria</taxon>
        <taxon>Pseudomonadati</taxon>
        <taxon>Campylobacterota</taxon>
        <taxon>Epsilonproteobacteria</taxon>
        <taxon>Campylobacterales</taxon>
        <taxon>Arcobacteraceae</taxon>
        <taxon>Aliarcobacter</taxon>
    </lineage>
</organism>
<proteinExistence type="predicted"/>
<gene>
    <name evidence="1" type="ORF">CRU87_10925</name>
</gene>
<comment type="caution">
    <text evidence="1">The sequence shown here is derived from an EMBL/GenBank/DDBJ whole genome shotgun (WGS) entry which is preliminary data.</text>
</comment>
<name>A0ABY0ETH5_9BACT</name>
<dbReference type="Gene3D" id="3.90.930.12">
    <property type="entry name" value="Ribosomal protein L6, alpha-beta domain"/>
    <property type="match status" value="1"/>
</dbReference>
<protein>
    <submittedName>
        <fullName evidence="1">50S ribosomal protein L6</fullName>
    </submittedName>
</protein>
<dbReference type="Proteomes" id="UP000289132">
    <property type="component" value="Unassembled WGS sequence"/>
</dbReference>
<evidence type="ECO:0000313" key="2">
    <source>
        <dbReference type="Proteomes" id="UP000289132"/>
    </source>
</evidence>
<reference evidence="1 2" key="1">
    <citation type="submission" date="2017-10" db="EMBL/GenBank/DDBJ databases">
        <title>Genomics of the genus Arcobacter.</title>
        <authorList>
            <person name="Perez-Cataluna A."/>
            <person name="Figueras M.J."/>
        </authorList>
    </citation>
    <scope>NUCLEOTIDE SEQUENCE [LARGE SCALE GENOMIC DNA]</scope>
    <source>
        <strain evidence="1 2">LMG 25534</strain>
    </source>
</reference>